<organism evidence="1 2">
    <name type="scientific">Pyropia yezoensis</name>
    <name type="common">Susabi-nori</name>
    <name type="synonym">Porphyra yezoensis</name>
    <dbReference type="NCBI Taxonomy" id="2788"/>
    <lineage>
        <taxon>Eukaryota</taxon>
        <taxon>Rhodophyta</taxon>
        <taxon>Bangiophyceae</taxon>
        <taxon>Bangiales</taxon>
        <taxon>Bangiaceae</taxon>
        <taxon>Pyropia</taxon>
    </lineage>
</organism>
<reference evidence="1" key="1">
    <citation type="submission" date="2019-11" db="EMBL/GenBank/DDBJ databases">
        <title>Nori genome reveals adaptations in red seaweeds to the harsh intertidal environment.</title>
        <authorList>
            <person name="Wang D."/>
            <person name="Mao Y."/>
        </authorList>
    </citation>
    <scope>NUCLEOTIDE SEQUENCE</scope>
    <source>
        <tissue evidence="1">Gametophyte</tissue>
    </source>
</reference>
<proteinExistence type="predicted"/>
<dbReference type="EMBL" id="CM020620">
    <property type="protein sequence ID" value="KAK1869042.1"/>
    <property type="molecule type" value="Genomic_DNA"/>
</dbReference>
<gene>
    <name evidence="1" type="ORF">I4F81_011524</name>
</gene>
<comment type="caution">
    <text evidence="1">The sequence shown here is derived from an EMBL/GenBank/DDBJ whole genome shotgun (WGS) entry which is preliminary data.</text>
</comment>
<evidence type="ECO:0000313" key="1">
    <source>
        <dbReference type="EMBL" id="KAK1869042.1"/>
    </source>
</evidence>
<accession>A0ACC3CFT0</accession>
<name>A0ACC3CFT0_PYRYE</name>
<sequence>MAPPGDHTMAEAAAAAAVSGDEEGEEAVEGSEEVQVLAEFCVDTVRYYVCTPCEPVVLVARTAKGAGGDGILVVPDEAELAAVTPVIEDALEAEAELL</sequence>
<dbReference type="Proteomes" id="UP000798662">
    <property type="component" value="Chromosome 3"/>
</dbReference>
<protein>
    <submittedName>
        <fullName evidence="1">Uncharacterized protein</fullName>
    </submittedName>
</protein>
<keyword evidence="2" id="KW-1185">Reference proteome</keyword>
<evidence type="ECO:0000313" key="2">
    <source>
        <dbReference type="Proteomes" id="UP000798662"/>
    </source>
</evidence>